<organism evidence="1">
    <name type="scientific">bioreactor metagenome</name>
    <dbReference type="NCBI Taxonomy" id="1076179"/>
    <lineage>
        <taxon>unclassified sequences</taxon>
        <taxon>metagenomes</taxon>
        <taxon>ecological metagenomes</taxon>
    </lineage>
</organism>
<gene>
    <name evidence="1" type="ORF">SDC9_192415</name>
</gene>
<name>A0A645I0S0_9ZZZZ</name>
<sequence>MPDDGDDYRNLSLYLRMAEVFDKAYGMTYDLQYLNVLLKLSDILIAYKETLAEREKGRLAWLIERLLGHVRTCAQKIGVSLCI</sequence>
<protein>
    <recommendedName>
        <fullName evidence="2">Arginine--tRNA ligase</fullName>
    </recommendedName>
</protein>
<evidence type="ECO:0000313" key="1">
    <source>
        <dbReference type="EMBL" id="MPN44848.1"/>
    </source>
</evidence>
<dbReference type="AlphaFoldDB" id="A0A645I0S0"/>
<evidence type="ECO:0008006" key="2">
    <source>
        <dbReference type="Google" id="ProtNLM"/>
    </source>
</evidence>
<dbReference type="EMBL" id="VSSQ01104291">
    <property type="protein sequence ID" value="MPN44848.1"/>
    <property type="molecule type" value="Genomic_DNA"/>
</dbReference>
<proteinExistence type="predicted"/>
<reference evidence="1" key="1">
    <citation type="submission" date="2019-08" db="EMBL/GenBank/DDBJ databases">
        <authorList>
            <person name="Kucharzyk K."/>
            <person name="Murdoch R.W."/>
            <person name="Higgins S."/>
            <person name="Loffler F."/>
        </authorList>
    </citation>
    <scope>NUCLEOTIDE SEQUENCE</scope>
</reference>
<comment type="caution">
    <text evidence="1">The sequence shown here is derived from an EMBL/GenBank/DDBJ whole genome shotgun (WGS) entry which is preliminary data.</text>
</comment>
<accession>A0A645I0S0</accession>